<evidence type="ECO:0000313" key="1">
    <source>
        <dbReference type="EMBL" id="WAJ69738.1"/>
    </source>
</evidence>
<keyword evidence="2" id="KW-1185">Reference proteome</keyword>
<dbReference type="Proteomes" id="UP001163726">
    <property type="component" value="Chromosome"/>
</dbReference>
<evidence type="ECO:0000313" key="2">
    <source>
        <dbReference type="Proteomes" id="UP001163726"/>
    </source>
</evidence>
<organism evidence="1 2">
    <name type="scientific">Catenovulum adriaticum</name>
    <dbReference type="NCBI Taxonomy" id="2984846"/>
    <lineage>
        <taxon>Bacteria</taxon>
        <taxon>Pseudomonadati</taxon>
        <taxon>Pseudomonadota</taxon>
        <taxon>Gammaproteobacteria</taxon>
        <taxon>Alteromonadales</taxon>
        <taxon>Alteromonadaceae</taxon>
        <taxon>Catenovulum</taxon>
    </lineage>
</organism>
<dbReference type="NCBIfam" id="TIGR04255">
    <property type="entry name" value="sporadTIGR04255"/>
    <property type="match status" value="1"/>
</dbReference>
<proteinExistence type="predicted"/>
<sequence>MSVKYEKPPVVYTVAKLNFGKSIGNYINTKYQKLLSSLEDVGFNSYTKSEVTGIQLKQANNTFTAVPSNVDRVGYFSSDKMKCAIIDESSIEFRLSKYTNHSSFLDEVILLLDKCRECEVTSGNQLKEIELHYVDLFVPTGSIQLEQMFNGVALPNGQFYNDSTDRLVVGSIQSTRILKSGKTKVSVNLEQLSDLDLNRRKYLPDGLIEPDEKLSMPLDTERFFPNQESKLNYAIVHTSCSTLVGNESEDLRQAFELLYKQSRQTFDHMIKSNVCESIWKVKTKV</sequence>
<protein>
    <submittedName>
        <fullName evidence="1">TIGR04255 family protein</fullName>
    </submittedName>
</protein>
<accession>A0ABY7AJI1</accession>
<dbReference type="EMBL" id="CP109965">
    <property type="protein sequence ID" value="WAJ69738.1"/>
    <property type="molecule type" value="Genomic_DNA"/>
</dbReference>
<reference evidence="1" key="1">
    <citation type="submission" date="2022-10" db="EMBL/GenBank/DDBJ databases">
        <title>Catenovulum adriacola sp. nov. isolated in the Harbour of Susak.</title>
        <authorList>
            <person name="Schoch T."/>
            <person name="Reich S.J."/>
            <person name="Stoeferle S."/>
            <person name="Flaiz M."/>
            <person name="Kazda M."/>
            <person name="Riedel C.U."/>
            <person name="Duerre P."/>
        </authorList>
    </citation>
    <scope>NUCLEOTIDE SEQUENCE</scope>
    <source>
        <strain evidence="1">TS8</strain>
    </source>
</reference>
<dbReference type="InterPro" id="IPR026349">
    <property type="entry name" value="CHP04255"/>
</dbReference>
<dbReference type="RefSeq" id="WP_268074022.1">
    <property type="nucleotide sequence ID" value="NZ_CP109965.1"/>
</dbReference>
<gene>
    <name evidence="1" type="ORF">OLW01_11315</name>
</gene>
<name>A0ABY7AJI1_9ALTE</name>